<evidence type="ECO:0000256" key="1">
    <source>
        <dbReference type="ARBA" id="ARBA00007592"/>
    </source>
</evidence>
<dbReference type="EMBL" id="WLYK01000001">
    <property type="protein sequence ID" value="MTD12345.1"/>
    <property type="molecule type" value="Genomic_DNA"/>
</dbReference>
<protein>
    <submittedName>
        <fullName evidence="6">Dihydrodipicolinate synthase family protein</fullName>
    </submittedName>
</protein>
<organism evidence="6 7">
    <name type="scientific">Nakamurella alba</name>
    <dbReference type="NCBI Taxonomy" id="2665158"/>
    <lineage>
        <taxon>Bacteria</taxon>
        <taxon>Bacillati</taxon>
        <taxon>Actinomycetota</taxon>
        <taxon>Actinomycetes</taxon>
        <taxon>Nakamurellales</taxon>
        <taxon>Nakamurellaceae</taxon>
        <taxon>Nakamurella</taxon>
    </lineage>
</organism>
<dbReference type="Proteomes" id="UP000460221">
    <property type="component" value="Unassembled WGS sequence"/>
</dbReference>
<evidence type="ECO:0000313" key="7">
    <source>
        <dbReference type="Proteomes" id="UP000460221"/>
    </source>
</evidence>
<feature type="region of interest" description="Disordered" evidence="5">
    <location>
        <begin position="1"/>
        <end position="32"/>
    </location>
</feature>
<evidence type="ECO:0000313" key="6">
    <source>
        <dbReference type="EMBL" id="MTD12345.1"/>
    </source>
</evidence>
<dbReference type="GO" id="GO:0008840">
    <property type="term" value="F:4-hydroxy-tetrahydrodipicolinate synthase activity"/>
    <property type="evidence" value="ECO:0007669"/>
    <property type="project" value="TreeGrafter"/>
</dbReference>
<dbReference type="InterPro" id="IPR013785">
    <property type="entry name" value="Aldolase_TIM"/>
</dbReference>
<dbReference type="GO" id="GO:0005829">
    <property type="term" value="C:cytosol"/>
    <property type="evidence" value="ECO:0007669"/>
    <property type="project" value="TreeGrafter"/>
</dbReference>
<evidence type="ECO:0000256" key="2">
    <source>
        <dbReference type="ARBA" id="ARBA00023239"/>
    </source>
</evidence>
<dbReference type="SMART" id="SM01130">
    <property type="entry name" value="DHDPS"/>
    <property type="match status" value="1"/>
</dbReference>
<evidence type="ECO:0000256" key="3">
    <source>
        <dbReference type="PIRNR" id="PIRNR001365"/>
    </source>
</evidence>
<feature type="binding site" evidence="4">
    <location>
        <position position="254"/>
    </location>
    <ligand>
        <name>pyruvate</name>
        <dbReference type="ChEBI" id="CHEBI:15361"/>
    </ligand>
</feature>
<gene>
    <name evidence="6" type="ORF">GIS00_00115</name>
</gene>
<proteinExistence type="inferred from homology"/>
<dbReference type="CDD" id="cd00408">
    <property type="entry name" value="DHDPS-like"/>
    <property type="match status" value="1"/>
</dbReference>
<keyword evidence="7" id="KW-1185">Reference proteome</keyword>
<dbReference type="Pfam" id="PF00701">
    <property type="entry name" value="DHDPS"/>
    <property type="match status" value="1"/>
</dbReference>
<dbReference type="AlphaFoldDB" id="A0A7K1FE16"/>
<evidence type="ECO:0000256" key="4">
    <source>
        <dbReference type="PIRSR" id="PIRSR001365-2"/>
    </source>
</evidence>
<dbReference type="SUPFAM" id="SSF51569">
    <property type="entry name" value="Aldolase"/>
    <property type="match status" value="1"/>
</dbReference>
<dbReference type="PRINTS" id="PR00146">
    <property type="entry name" value="DHPICSNTHASE"/>
</dbReference>
<sequence length="347" mass="36070">MRRTQSPAHPAAAPLVGAGDRPVPGRGGLGPGVAGRSERTVTALPTAGLTVVAVTPLDRDGAVDVPGIGELMEFYLRCGVSGVTLLGVMGEANRMTDDESVTVTRAALEALDGRVPAIVGVSDASLQRLVALARAASGLGAAGVLVQPLAGLRGDAAVVGYFRAVCEALGPGIPVCVQDFPRSSGVGLSLAAWRGIVESCPSVQMLKHEPEPSLAALTAVRQAEAEGLRRVTVLGGNNGLALLQELDRGADGAMTGFSYPDALVTVDERWRTGERDRARDLFDRHLPLNLHEWAGGLAVRKEILRRRGALASATCRYPLRPLSAADQQDLDVLLERLTAAPVPVGAA</sequence>
<dbReference type="PIRSF" id="PIRSF001365">
    <property type="entry name" value="DHDPS"/>
    <property type="match status" value="1"/>
</dbReference>
<comment type="similarity">
    <text evidence="1 3">Belongs to the DapA family.</text>
</comment>
<dbReference type="PANTHER" id="PTHR12128">
    <property type="entry name" value="DIHYDRODIPICOLINATE SYNTHASE"/>
    <property type="match status" value="1"/>
</dbReference>
<accession>A0A7K1FE16</accession>
<dbReference type="InterPro" id="IPR002220">
    <property type="entry name" value="DapA-like"/>
</dbReference>
<evidence type="ECO:0000256" key="5">
    <source>
        <dbReference type="SAM" id="MobiDB-lite"/>
    </source>
</evidence>
<dbReference type="Gene3D" id="3.20.20.70">
    <property type="entry name" value="Aldolase class I"/>
    <property type="match status" value="1"/>
</dbReference>
<reference evidence="6 7" key="1">
    <citation type="submission" date="2019-11" db="EMBL/GenBank/DDBJ databases">
        <authorList>
            <person name="Jiang L.-Q."/>
        </authorList>
    </citation>
    <scope>NUCLEOTIDE SEQUENCE [LARGE SCALE GENOMIC DNA]</scope>
    <source>
        <strain evidence="6 7">YIM 132087</strain>
    </source>
</reference>
<dbReference type="PANTHER" id="PTHR12128:SF66">
    <property type="entry name" value="4-HYDROXY-2-OXOGLUTARATE ALDOLASE, MITOCHONDRIAL"/>
    <property type="match status" value="1"/>
</dbReference>
<comment type="caution">
    <text evidence="6">The sequence shown here is derived from an EMBL/GenBank/DDBJ whole genome shotgun (WGS) entry which is preliminary data.</text>
</comment>
<keyword evidence="2 3" id="KW-0456">Lyase</keyword>
<name>A0A7K1FE16_9ACTN</name>